<dbReference type="Proteomes" id="UP001164712">
    <property type="component" value="Chromosome"/>
</dbReference>
<accession>A0ABY7HTB9</accession>
<dbReference type="SUPFAM" id="SSF50129">
    <property type="entry name" value="GroES-like"/>
    <property type="match status" value="1"/>
</dbReference>
<feature type="domain" description="Enoyl reductase (ER)" evidence="3">
    <location>
        <begin position="15"/>
        <end position="327"/>
    </location>
</feature>
<evidence type="ECO:0000256" key="2">
    <source>
        <dbReference type="ARBA" id="ARBA00023002"/>
    </source>
</evidence>
<dbReference type="RefSeq" id="WP_045046739.1">
    <property type="nucleotide sequence ID" value="NZ_CP114058.1"/>
</dbReference>
<dbReference type="Pfam" id="PF08240">
    <property type="entry name" value="ADH_N"/>
    <property type="match status" value="1"/>
</dbReference>
<dbReference type="InterPro" id="IPR036291">
    <property type="entry name" value="NAD(P)-bd_dom_sf"/>
</dbReference>
<keyword evidence="5" id="KW-1185">Reference proteome</keyword>
<gene>
    <name evidence="4" type="ORF">O1V66_08930</name>
</gene>
<evidence type="ECO:0000259" key="3">
    <source>
        <dbReference type="SMART" id="SM00829"/>
    </source>
</evidence>
<dbReference type="Pfam" id="PF13602">
    <property type="entry name" value="ADH_zinc_N_2"/>
    <property type="match status" value="1"/>
</dbReference>
<evidence type="ECO:0000313" key="4">
    <source>
        <dbReference type="EMBL" id="WAT02646.1"/>
    </source>
</evidence>
<dbReference type="InterPro" id="IPR011032">
    <property type="entry name" value="GroES-like_sf"/>
</dbReference>
<dbReference type="Gene3D" id="3.90.180.10">
    <property type="entry name" value="Medium-chain alcohol dehydrogenases, catalytic domain"/>
    <property type="match status" value="1"/>
</dbReference>
<dbReference type="SMART" id="SM00829">
    <property type="entry name" value="PKS_ER"/>
    <property type="match status" value="1"/>
</dbReference>
<dbReference type="EMBL" id="CP114058">
    <property type="protein sequence ID" value="WAT02646.1"/>
    <property type="molecule type" value="Genomic_DNA"/>
</dbReference>
<protein>
    <submittedName>
        <fullName evidence="4">Zinc-dependent alcohol dehydrogenase family protein</fullName>
    </submittedName>
</protein>
<dbReference type="CDD" id="cd05282">
    <property type="entry name" value="ETR_like"/>
    <property type="match status" value="1"/>
</dbReference>
<sequence length="329" mass="36357">MKDKALTRAIVREFGPIQDVVQLEQLPLPPLAAGDARVKMVYATINPSDIITISGAYRSRISVPFVPGFEGVGAIIQAPDGARLPVGQRVLPIGSMGNWQTFKDTRPEWCFTLPDFISDRQAVNSYVNPMTALLMLTEALDFRPGQRILINAANSAIGKMLIRIANTLRLTPIAVVRKAENLALFDDFQVESVLNSGGQDYSQALERIKRSGGVDAIFDCIGGEESLTFAEVLIPGGQFIHYGLLSGKPVPPQFWRTRPDIRFMNFHLRQWIHSQEKPVVQRKIDEVMALIRDGIVHTDIATAFRLENIADAIDAALSGELKGKILIEI</sequence>
<dbReference type="InterPro" id="IPR020843">
    <property type="entry name" value="ER"/>
</dbReference>
<keyword evidence="2" id="KW-0560">Oxidoreductase</keyword>
<dbReference type="PANTHER" id="PTHR48106">
    <property type="entry name" value="QUINONE OXIDOREDUCTASE PIG3-RELATED"/>
    <property type="match status" value="1"/>
</dbReference>
<keyword evidence="1" id="KW-0521">NADP</keyword>
<proteinExistence type="predicted"/>
<evidence type="ECO:0000256" key="1">
    <source>
        <dbReference type="ARBA" id="ARBA00022857"/>
    </source>
</evidence>
<evidence type="ECO:0000313" key="5">
    <source>
        <dbReference type="Proteomes" id="UP001164712"/>
    </source>
</evidence>
<dbReference type="InterPro" id="IPR013154">
    <property type="entry name" value="ADH-like_N"/>
</dbReference>
<dbReference type="SUPFAM" id="SSF51735">
    <property type="entry name" value="NAD(P)-binding Rossmann-fold domains"/>
    <property type="match status" value="1"/>
</dbReference>
<dbReference type="PANTHER" id="PTHR48106:SF18">
    <property type="entry name" value="QUINONE OXIDOREDUCTASE PIG3"/>
    <property type="match status" value="1"/>
</dbReference>
<dbReference type="Gene3D" id="3.40.50.720">
    <property type="entry name" value="NAD(P)-binding Rossmann-like Domain"/>
    <property type="match status" value="1"/>
</dbReference>
<name>A0ABY7HTB9_9GAMM</name>
<reference evidence="4" key="1">
    <citation type="submission" date="2022-12" db="EMBL/GenBank/DDBJ databases">
        <title>Complete genome sequence of an Australian strain of Rouxiella badensis DAR84756 and resolution of the R. badensis DSM100043 and R. chamberiensis DSM28324 genomes.</title>
        <authorList>
            <person name="Paul S."/>
            <person name="Anderson P.J."/>
            <person name="Maynard G."/>
            <person name="Dyall-Smith M."/>
            <person name="Kudinha T."/>
        </authorList>
    </citation>
    <scope>NUCLEOTIDE SEQUENCE</scope>
    <source>
        <strain evidence="4">DSM 28324</strain>
    </source>
</reference>
<organism evidence="4 5">
    <name type="scientific">Rouxiella chamberiensis</name>
    <dbReference type="NCBI Taxonomy" id="1513468"/>
    <lineage>
        <taxon>Bacteria</taxon>
        <taxon>Pseudomonadati</taxon>
        <taxon>Pseudomonadota</taxon>
        <taxon>Gammaproteobacteria</taxon>
        <taxon>Enterobacterales</taxon>
        <taxon>Yersiniaceae</taxon>
        <taxon>Rouxiella</taxon>
    </lineage>
</organism>